<proteinExistence type="predicted"/>
<evidence type="ECO:0000256" key="1">
    <source>
        <dbReference type="SAM" id="MobiDB-lite"/>
    </source>
</evidence>
<reference evidence="2" key="2">
    <citation type="submission" date="2021-04" db="EMBL/GenBank/DDBJ databases">
        <authorList>
            <person name="Podell S."/>
        </authorList>
    </citation>
    <scope>NUCLEOTIDE SEQUENCE</scope>
    <source>
        <strain evidence="2">Hildebrandi</strain>
    </source>
</reference>
<dbReference type="EMBL" id="JAGRRH010000025">
    <property type="protein sequence ID" value="KAG7342063.1"/>
    <property type="molecule type" value="Genomic_DNA"/>
</dbReference>
<reference evidence="2" key="1">
    <citation type="journal article" date="2021" name="Sci. Rep.">
        <title>Diploid genomic architecture of Nitzschia inconspicua, an elite biomass production diatom.</title>
        <authorList>
            <person name="Oliver A."/>
            <person name="Podell S."/>
            <person name="Pinowska A."/>
            <person name="Traller J.C."/>
            <person name="Smith S.R."/>
            <person name="McClure R."/>
            <person name="Beliaev A."/>
            <person name="Bohutskyi P."/>
            <person name="Hill E.A."/>
            <person name="Rabines A."/>
            <person name="Zheng H."/>
            <person name="Allen L.Z."/>
            <person name="Kuo A."/>
            <person name="Grigoriev I.V."/>
            <person name="Allen A.E."/>
            <person name="Hazlebeck D."/>
            <person name="Allen E.E."/>
        </authorList>
    </citation>
    <scope>NUCLEOTIDE SEQUENCE</scope>
    <source>
        <strain evidence="2">Hildebrandi</strain>
    </source>
</reference>
<evidence type="ECO:0000313" key="3">
    <source>
        <dbReference type="Proteomes" id="UP000693970"/>
    </source>
</evidence>
<dbReference type="AlphaFoldDB" id="A0A9K3KFE4"/>
<feature type="region of interest" description="Disordered" evidence="1">
    <location>
        <begin position="125"/>
        <end position="148"/>
    </location>
</feature>
<dbReference type="OrthoDB" id="5876240at2759"/>
<protein>
    <submittedName>
        <fullName evidence="2">Uncharacterized protein</fullName>
    </submittedName>
</protein>
<dbReference type="Proteomes" id="UP000693970">
    <property type="component" value="Unassembled WGS sequence"/>
</dbReference>
<accession>A0A9K3KFE4</accession>
<sequence>MAKILGIGATCSVGVKGLHPRRLLDGAYPTCTPKQRLSGLLSMRRDNRKLNGRSQSCVVFRHDDFPNQELYCQEGWCRVDREGPIDALFESAKEDQVAHDEMEVQFPSEATGRTEDIVLMRAAGFDVDDDNDPDPENVPVEGEPIDDDPRSWGWNGICYRRIKRLEEHPMNGFLDVEGHTNWECC</sequence>
<keyword evidence="3" id="KW-1185">Reference proteome</keyword>
<organism evidence="2 3">
    <name type="scientific">Nitzschia inconspicua</name>
    <dbReference type="NCBI Taxonomy" id="303405"/>
    <lineage>
        <taxon>Eukaryota</taxon>
        <taxon>Sar</taxon>
        <taxon>Stramenopiles</taxon>
        <taxon>Ochrophyta</taxon>
        <taxon>Bacillariophyta</taxon>
        <taxon>Bacillariophyceae</taxon>
        <taxon>Bacillariophycidae</taxon>
        <taxon>Bacillariales</taxon>
        <taxon>Bacillariaceae</taxon>
        <taxon>Nitzschia</taxon>
    </lineage>
</organism>
<name>A0A9K3KFE4_9STRA</name>
<feature type="compositionally biased region" description="Acidic residues" evidence="1">
    <location>
        <begin position="126"/>
        <end position="135"/>
    </location>
</feature>
<comment type="caution">
    <text evidence="2">The sequence shown here is derived from an EMBL/GenBank/DDBJ whole genome shotgun (WGS) entry which is preliminary data.</text>
</comment>
<evidence type="ECO:0000313" key="2">
    <source>
        <dbReference type="EMBL" id="KAG7342063.1"/>
    </source>
</evidence>
<gene>
    <name evidence="2" type="ORF">IV203_007155</name>
</gene>